<dbReference type="GO" id="GO:0005524">
    <property type="term" value="F:ATP binding"/>
    <property type="evidence" value="ECO:0007669"/>
    <property type="project" value="UniProtKB-KW"/>
</dbReference>
<evidence type="ECO:0000256" key="3">
    <source>
        <dbReference type="ARBA" id="ARBA00019010"/>
    </source>
</evidence>
<dbReference type="InterPro" id="IPR003442">
    <property type="entry name" value="T6A_TsaE"/>
</dbReference>
<dbReference type="Gene3D" id="3.40.50.300">
    <property type="entry name" value="P-loop containing nucleotide triphosphate hydrolases"/>
    <property type="match status" value="1"/>
</dbReference>
<dbReference type="eggNOG" id="COG0802">
    <property type="taxonomic scope" value="Bacteria"/>
</dbReference>
<evidence type="ECO:0000256" key="4">
    <source>
        <dbReference type="ARBA" id="ARBA00022490"/>
    </source>
</evidence>
<proteinExistence type="inferred from homology"/>
<evidence type="ECO:0000313" key="12">
    <source>
        <dbReference type="Proteomes" id="UP000031552"/>
    </source>
</evidence>
<evidence type="ECO:0000256" key="5">
    <source>
        <dbReference type="ARBA" id="ARBA00022694"/>
    </source>
</evidence>
<evidence type="ECO:0000313" key="11">
    <source>
        <dbReference type="EMBL" id="CDR34771.1"/>
    </source>
</evidence>
<evidence type="ECO:0000256" key="7">
    <source>
        <dbReference type="ARBA" id="ARBA00022741"/>
    </source>
</evidence>
<dbReference type="OrthoDB" id="9815896at2"/>
<name>A0A090D0G5_9BACT</name>
<protein>
    <recommendedName>
        <fullName evidence="3">tRNA threonylcarbamoyladenosine biosynthesis protein TsaE</fullName>
    </recommendedName>
    <alternativeName>
        <fullName evidence="10">t(6)A37 threonylcarbamoyladenosine biosynthesis protein TsaE</fullName>
    </alternativeName>
</protein>
<dbReference type="GO" id="GO:0046872">
    <property type="term" value="F:metal ion binding"/>
    <property type="evidence" value="ECO:0007669"/>
    <property type="project" value="UniProtKB-KW"/>
</dbReference>
<keyword evidence="5" id="KW-0819">tRNA processing</keyword>
<dbReference type="InterPro" id="IPR027417">
    <property type="entry name" value="P-loop_NTPase"/>
</dbReference>
<accession>A0A090D0G5</accession>
<comment type="subcellular location">
    <subcellularLocation>
        <location evidence="1">Cytoplasm</location>
    </subcellularLocation>
</comment>
<reference evidence="11" key="1">
    <citation type="submission" date="2013-12" db="EMBL/GenBank/DDBJ databases">
        <authorList>
            <person name="Linke B."/>
        </authorList>
    </citation>
    <scope>NUCLEOTIDE SEQUENCE [LARGE SCALE GENOMIC DNA]</scope>
    <source>
        <strain evidence="11">CRIB-18</strain>
    </source>
</reference>
<dbReference type="PANTHER" id="PTHR33540:SF2">
    <property type="entry name" value="TRNA THREONYLCARBAMOYLADENOSINE BIOSYNTHESIS PROTEIN TSAE"/>
    <property type="match status" value="1"/>
</dbReference>
<dbReference type="EMBL" id="CCEJ010000009">
    <property type="protein sequence ID" value="CDR34771.1"/>
    <property type="molecule type" value="Genomic_DNA"/>
</dbReference>
<keyword evidence="6" id="KW-0479">Metal-binding</keyword>
<dbReference type="GO" id="GO:0002949">
    <property type="term" value="P:tRNA threonylcarbamoyladenosine modification"/>
    <property type="evidence" value="ECO:0007669"/>
    <property type="project" value="InterPro"/>
</dbReference>
<organism evidence="11 12">
    <name type="scientific">Candidatus Criblamydia sequanensis CRIB-18</name>
    <dbReference type="NCBI Taxonomy" id="1437425"/>
    <lineage>
        <taxon>Bacteria</taxon>
        <taxon>Pseudomonadati</taxon>
        <taxon>Chlamydiota</taxon>
        <taxon>Chlamydiia</taxon>
        <taxon>Parachlamydiales</taxon>
        <taxon>Candidatus Criblamydiaceae</taxon>
        <taxon>Candidatus Criblamydia</taxon>
    </lineage>
</organism>
<keyword evidence="9" id="KW-0460">Magnesium</keyword>
<dbReference type="RefSeq" id="WP_041018303.1">
    <property type="nucleotide sequence ID" value="NZ_CCEJ010000009.1"/>
</dbReference>
<keyword evidence="12" id="KW-1185">Reference proteome</keyword>
<gene>
    <name evidence="11" type="ORF">CSEC_1964</name>
</gene>
<keyword evidence="4" id="KW-0963">Cytoplasm</keyword>
<evidence type="ECO:0000256" key="9">
    <source>
        <dbReference type="ARBA" id="ARBA00022842"/>
    </source>
</evidence>
<evidence type="ECO:0000256" key="6">
    <source>
        <dbReference type="ARBA" id="ARBA00022723"/>
    </source>
</evidence>
<evidence type="ECO:0000256" key="2">
    <source>
        <dbReference type="ARBA" id="ARBA00007599"/>
    </source>
</evidence>
<keyword evidence="7" id="KW-0547">Nucleotide-binding</keyword>
<dbReference type="AlphaFoldDB" id="A0A090D0G5"/>
<reference evidence="11" key="2">
    <citation type="submission" date="2014-09" db="EMBL/GenBank/DDBJ databases">
        <title>Criblamydia sequanensis harbors a mega-plasmid encoding arsenite resistance.</title>
        <authorList>
            <person name="Bertelli C."/>
            <person name="Goesmann A."/>
            <person name="Greub G."/>
        </authorList>
    </citation>
    <scope>NUCLEOTIDE SEQUENCE [LARGE SCALE GENOMIC DNA]</scope>
    <source>
        <strain evidence="11">CRIB-18</strain>
    </source>
</reference>
<dbReference type="GO" id="GO:0005737">
    <property type="term" value="C:cytoplasm"/>
    <property type="evidence" value="ECO:0007669"/>
    <property type="project" value="UniProtKB-SubCell"/>
</dbReference>
<keyword evidence="8" id="KW-0067">ATP-binding</keyword>
<dbReference type="SUPFAM" id="SSF52540">
    <property type="entry name" value="P-loop containing nucleoside triphosphate hydrolases"/>
    <property type="match status" value="1"/>
</dbReference>
<evidence type="ECO:0000256" key="1">
    <source>
        <dbReference type="ARBA" id="ARBA00004496"/>
    </source>
</evidence>
<evidence type="ECO:0000256" key="8">
    <source>
        <dbReference type="ARBA" id="ARBA00022840"/>
    </source>
</evidence>
<dbReference type="PANTHER" id="PTHR33540">
    <property type="entry name" value="TRNA THREONYLCARBAMOYLADENOSINE BIOSYNTHESIS PROTEIN TSAE"/>
    <property type="match status" value="1"/>
</dbReference>
<comment type="caution">
    <text evidence="11">The sequence shown here is derived from an EMBL/GenBank/DDBJ whole genome shotgun (WGS) entry which is preliminary data.</text>
</comment>
<dbReference type="NCBIfam" id="TIGR00150">
    <property type="entry name" value="T6A_YjeE"/>
    <property type="match status" value="1"/>
</dbReference>
<comment type="similarity">
    <text evidence="2">Belongs to the TsaE family.</text>
</comment>
<evidence type="ECO:0000256" key="10">
    <source>
        <dbReference type="ARBA" id="ARBA00032441"/>
    </source>
</evidence>
<dbReference type="Pfam" id="PF02367">
    <property type="entry name" value="TsaE"/>
    <property type="match status" value="1"/>
</dbReference>
<dbReference type="STRING" id="1437425.CSEC_1964"/>
<dbReference type="Proteomes" id="UP000031552">
    <property type="component" value="Unassembled WGS sequence"/>
</dbReference>
<sequence>MSSYPLTITTHSYEETFEWAKEFGQKLLPNDVVCFFGGLGAGKTTFIKGLAKGASNVNEEEVQSPTFALLNIYPEKPPIYHFDLYRLNSGDEFFQLGFDEYFSSNGICCIEWAERIKEHIPEGSFLIYLEANSENERKIIVQRK</sequence>